<dbReference type="InterPro" id="IPR036291">
    <property type="entry name" value="NAD(P)-bd_dom_sf"/>
</dbReference>
<dbReference type="RefSeq" id="WP_041017030.1">
    <property type="nucleotide sequence ID" value="NZ_CCEJ010000003.1"/>
</dbReference>
<dbReference type="OrthoDB" id="9809821at2"/>
<dbReference type="eggNOG" id="COG1028">
    <property type="taxonomic scope" value="Bacteria"/>
</dbReference>
<dbReference type="AlphaFoldDB" id="A0A090D1I1"/>
<accession>A0A090D1I1</accession>
<evidence type="ECO:0000313" key="2">
    <source>
        <dbReference type="EMBL" id="CDR33563.1"/>
    </source>
</evidence>
<dbReference type="PANTHER" id="PTHR43157:SF31">
    <property type="entry name" value="PHOSPHATIDYLINOSITOL-GLYCAN BIOSYNTHESIS CLASS F PROTEIN"/>
    <property type="match status" value="1"/>
</dbReference>
<dbReference type="PANTHER" id="PTHR43157">
    <property type="entry name" value="PHOSPHATIDYLINOSITOL-GLYCAN BIOSYNTHESIS CLASS F PROTEIN-RELATED"/>
    <property type="match status" value="1"/>
</dbReference>
<keyword evidence="1" id="KW-0560">Oxidoreductase</keyword>
<dbReference type="PRINTS" id="PR00081">
    <property type="entry name" value="GDHRDH"/>
</dbReference>
<dbReference type="Gene3D" id="3.40.50.720">
    <property type="entry name" value="NAD(P)-binding Rossmann-like Domain"/>
    <property type="match status" value="1"/>
</dbReference>
<dbReference type="EMBL" id="CCEJ010000003">
    <property type="protein sequence ID" value="CDR33563.1"/>
    <property type="molecule type" value="Genomic_DNA"/>
</dbReference>
<organism evidence="2 3">
    <name type="scientific">Candidatus Criblamydia sequanensis CRIB-18</name>
    <dbReference type="NCBI Taxonomy" id="1437425"/>
    <lineage>
        <taxon>Bacteria</taxon>
        <taxon>Pseudomonadati</taxon>
        <taxon>Chlamydiota</taxon>
        <taxon>Chlamydiia</taxon>
        <taxon>Parachlamydiales</taxon>
        <taxon>Candidatus Criblamydiaceae</taxon>
        <taxon>Candidatus Criblamydia</taxon>
    </lineage>
</organism>
<evidence type="ECO:0000256" key="1">
    <source>
        <dbReference type="ARBA" id="ARBA00023002"/>
    </source>
</evidence>
<reference evidence="2" key="1">
    <citation type="submission" date="2013-12" db="EMBL/GenBank/DDBJ databases">
        <authorList>
            <person name="Linke B."/>
        </authorList>
    </citation>
    <scope>NUCLEOTIDE SEQUENCE [LARGE SCALE GENOMIC DNA]</scope>
    <source>
        <strain evidence="2">CRIB-18</strain>
    </source>
</reference>
<protein>
    <submittedName>
        <fullName evidence="2">Short-chain dehydrogenase/reductase</fullName>
    </submittedName>
</protein>
<dbReference type="SUPFAM" id="SSF51735">
    <property type="entry name" value="NAD(P)-binding Rossmann-fold domains"/>
    <property type="match status" value="1"/>
</dbReference>
<dbReference type="Pfam" id="PF00106">
    <property type="entry name" value="adh_short"/>
    <property type="match status" value="1"/>
</dbReference>
<gene>
    <name evidence="2" type="ORF">CSEC_0731</name>
</gene>
<reference evidence="2" key="2">
    <citation type="submission" date="2014-09" db="EMBL/GenBank/DDBJ databases">
        <title>Criblamydia sequanensis harbors a mega-plasmid encoding arsenite resistance.</title>
        <authorList>
            <person name="Bertelli C."/>
            <person name="Goesmann A."/>
            <person name="Greub G."/>
        </authorList>
    </citation>
    <scope>NUCLEOTIDE SEQUENCE [LARGE SCALE GENOMIC DNA]</scope>
    <source>
        <strain evidence="2">CRIB-18</strain>
    </source>
</reference>
<dbReference type="GO" id="GO:0016491">
    <property type="term" value="F:oxidoreductase activity"/>
    <property type="evidence" value="ECO:0007669"/>
    <property type="project" value="UniProtKB-KW"/>
</dbReference>
<evidence type="ECO:0000313" key="3">
    <source>
        <dbReference type="Proteomes" id="UP000031552"/>
    </source>
</evidence>
<dbReference type="InterPro" id="IPR002347">
    <property type="entry name" value="SDR_fam"/>
</dbReference>
<name>A0A090D1I1_9BACT</name>
<comment type="caution">
    <text evidence="2">The sequence shown here is derived from an EMBL/GenBank/DDBJ whole genome shotgun (WGS) entry which is preliminary data.</text>
</comment>
<keyword evidence="3" id="KW-1185">Reference proteome</keyword>
<proteinExistence type="predicted"/>
<sequence length="297" mass="33910">MEVNPRICLITGANSGIGKAVALQFARLGIKVIIACRNEDRGKQALREIQEETGNLLTELMIVDLSSMSSIRKFSNDFQKKFQRLDVLIHNGANFDHTLRRAVLTEDGFETIFATNYLGPFLMTRLLLPCLFKSSQPRLLTVGTKGLDFYPFANLNFDDLDLKNSNFTTAKAYYNSKLALLMFTINFANRFKGKIDANCIRVTNVAIGNDRLITLPWYLRYVYFIKRQFSITPEQMSKIYITLALSSEIEGMTGLYWDENNKIVNFPSKALNGEIRERLWNITEDILGVSFRDVLVI</sequence>
<dbReference type="STRING" id="1437425.CSEC_0731"/>
<dbReference type="Proteomes" id="UP000031552">
    <property type="component" value="Unassembled WGS sequence"/>
</dbReference>